<feature type="compositionally biased region" description="Low complexity" evidence="1">
    <location>
        <begin position="127"/>
        <end position="139"/>
    </location>
</feature>
<feature type="transmembrane region" description="Helical" evidence="2">
    <location>
        <begin position="149"/>
        <end position="168"/>
    </location>
</feature>
<dbReference type="OMA" id="WHVWLGR"/>
<gene>
    <name evidence="3" type="ORF">COCHEDRAFT_1116810</name>
</gene>
<name>M2SKY5_COCH5</name>
<accession>M2SKY5</accession>
<sequence>MLLTIKTTHPRANDLISLLWNWHLHKRETTLFRRLGMHSLEIAGISTAMLIISLTMHRVVQGFDEMYDILGRRAKSPYAQLSWINIAFAFVMLVGWHLWLGRLTYLTVLESNVTEEKDDGRKDETTALSSSAERSSNGSAQGGISWSRILGRILIPLLLATLGLHFGYQVCRQLIADTRPLITRNDVDMQEAMGQLYGLM</sequence>
<reference evidence="4" key="2">
    <citation type="journal article" date="2013" name="PLoS Genet.">
        <title>Comparative genome structure, secondary metabolite, and effector coding capacity across Cochliobolus pathogens.</title>
        <authorList>
            <person name="Condon B.J."/>
            <person name="Leng Y."/>
            <person name="Wu D."/>
            <person name="Bushley K.E."/>
            <person name="Ohm R.A."/>
            <person name="Otillar R."/>
            <person name="Martin J."/>
            <person name="Schackwitz W."/>
            <person name="Grimwood J."/>
            <person name="MohdZainudin N."/>
            <person name="Xue C."/>
            <person name="Wang R."/>
            <person name="Manning V.A."/>
            <person name="Dhillon B."/>
            <person name="Tu Z.J."/>
            <person name="Steffenson B.J."/>
            <person name="Salamov A."/>
            <person name="Sun H."/>
            <person name="Lowry S."/>
            <person name="LaButti K."/>
            <person name="Han J."/>
            <person name="Copeland A."/>
            <person name="Lindquist E."/>
            <person name="Barry K."/>
            <person name="Schmutz J."/>
            <person name="Baker S.E."/>
            <person name="Ciuffetti L.M."/>
            <person name="Grigoriev I.V."/>
            <person name="Zhong S."/>
            <person name="Turgeon B.G."/>
        </authorList>
    </citation>
    <scope>NUCLEOTIDE SEQUENCE [LARGE SCALE GENOMIC DNA]</scope>
    <source>
        <strain evidence="4">C5 / ATCC 48332 / race O</strain>
    </source>
</reference>
<organism evidence="3 4">
    <name type="scientific">Cochliobolus heterostrophus (strain C5 / ATCC 48332 / race O)</name>
    <name type="common">Southern corn leaf blight fungus</name>
    <name type="synonym">Bipolaris maydis</name>
    <dbReference type="NCBI Taxonomy" id="701091"/>
    <lineage>
        <taxon>Eukaryota</taxon>
        <taxon>Fungi</taxon>
        <taxon>Dikarya</taxon>
        <taxon>Ascomycota</taxon>
        <taxon>Pezizomycotina</taxon>
        <taxon>Dothideomycetes</taxon>
        <taxon>Pleosporomycetidae</taxon>
        <taxon>Pleosporales</taxon>
        <taxon>Pleosporineae</taxon>
        <taxon>Pleosporaceae</taxon>
        <taxon>Bipolaris</taxon>
    </lineage>
</organism>
<keyword evidence="2" id="KW-1133">Transmembrane helix</keyword>
<evidence type="ECO:0000313" key="4">
    <source>
        <dbReference type="Proteomes" id="UP000016936"/>
    </source>
</evidence>
<dbReference type="EMBL" id="KB445586">
    <property type="protein sequence ID" value="EMD85975.1"/>
    <property type="molecule type" value="Genomic_DNA"/>
</dbReference>
<evidence type="ECO:0000313" key="3">
    <source>
        <dbReference type="EMBL" id="EMD85975.1"/>
    </source>
</evidence>
<reference evidence="3 4" key="1">
    <citation type="journal article" date="2012" name="PLoS Pathog.">
        <title>Diverse lifestyles and strategies of plant pathogenesis encoded in the genomes of eighteen Dothideomycetes fungi.</title>
        <authorList>
            <person name="Ohm R.A."/>
            <person name="Feau N."/>
            <person name="Henrissat B."/>
            <person name="Schoch C.L."/>
            <person name="Horwitz B.A."/>
            <person name="Barry K.W."/>
            <person name="Condon B.J."/>
            <person name="Copeland A.C."/>
            <person name="Dhillon B."/>
            <person name="Glaser F."/>
            <person name="Hesse C.N."/>
            <person name="Kosti I."/>
            <person name="LaButti K."/>
            <person name="Lindquist E.A."/>
            <person name="Lucas S."/>
            <person name="Salamov A.A."/>
            <person name="Bradshaw R.E."/>
            <person name="Ciuffetti L."/>
            <person name="Hamelin R.C."/>
            <person name="Kema G.H.J."/>
            <person name="Lawrence C."/>
            <person name="Scott J.A."/>
            <person name="Spatafora J.W."/>
            <person name="Turgeon B.G."/>
            <person name="de Wit P.J.G.M."/>
            <person name="Zhong S."/>
            <person name="Goodwin S.B."/>
            <person name="Grigoriev I.V."/>
        </authorList>
    </citation>
    <scope>NUCLEOTIDE SEQUENCE [LARGE SCALE GENOMIC DNA]</scope>
    <source>
        <strain evidence="4">C5 / ATCC 48332 / race O</strain>
    </source>
</reference>
<dbReference type="HOGENOM" id="CLU_1644755_0_0_1"/>
<evidence type="ECO:0000256" key="1">
    <source>
        <dbReference type="SAM" id="MobiDB-lite"/>
    </source>
</evidence>
<keyword evidence="4" id="KW-1185">Reference proteome</keyword>
<keyword evidence="2" id="KW-0472">Membrane</keyword>
<feature type="compositionally biased region" description="Basic and acidic residues" evidence="1">
    <location>
        <begin position="116"/>
        <end position="125"/>
    </location>
</feature>
<evidence type="ECO:0000256" key="2">
    <source>
        <dbReference type="SAM" id="Phobius"/>
    </source>
</evidence>
<feature type="transmembrane region" description="Helical" evidence="2">
    <location>
        <begin position="81"/>
        <end position="99"/>
    </location>
</feature>
<dbReference type="AlphaFoldDB" id="M2SKY5"/>
<dbReference type="eggNOG" id="ENOG502R21Q">
    <property type="taxonomic scope" value="Eukaryota"/>
</dbReference>
<dbReference type="OrthoDB" id="3792161at2759"/>
<dbReference type="Proteomes" id="UP000016936">
    <property type="component" value="Unassembled WGS sequence"/>
</dbReference>
<keyword evidence="2" id="KW-0812">Transmembrane</keyword>
<protein>
    <submittedName>
        <fullName evidence="3">Uncharacterized protein</fullName>
    </submittedName>
</protein>
<feature type="transmembrane region" description="Helical" evidence="2">
    <location>
        <begin position="42"/>
        <end position="60"/>
    </location>
</feature>
<proteinExistence type="predicted"/>
<feature type="region of interest" description="Disordered" evidence="1">
    <location>
        <begin position="116"/>
        <end position="141"/>
    </location>
</feature>